<evidence type="ECO:0000256" key="2">
    <source>
        <dbReference type="ARBA" id="ARBA00022771"/>
    </source>
</evidence>
<organism evidence="5 6">
    <name type="scientific">Rotaria magnacalcarata</name>
    <dbReference type="NCBI Taxonomy" id="392030"/>
    <lineage>
        <taxon>Eukaryota</taxon>
        <taxon>Metazoa</taxon>
        <taxon>Spiralia</taxon>
        <taxon>Gnathifera</taxon>
        <taxon>Rotifera</taxon>
        <taxon>Eurotatoria</taxon>
        <taxon>Bdelloidea</taxon>
        <taxon>Philodinida</taxon>
        <taxon>Philodinidae</taxon>
        <taxon>Rotaria</taxon>
    </lineage>
</organism>
<dbReference type="GO" id="GO:0008270">
    <property type="term" value="F:zinc ion binding"/>
    <property type="evidence" value="ECO:0007669"/>
    <property type="project" value="UniProtKB-KW"/>
</dbReference>
<evidence type="ECO:0000256" key="3">
    <source>
        <dbReference type="ARBA" id="ARBA00022833"/>
    </source>
</evidence>
<dbReference type="Gene3D" id="2.20.25.240">
    <property type="match status" value="1"/>
</dbReference>
<accession>A0A816WT39</accession>
<name>A0A816WT39_9BILA</name>
<keyword evidence="2" id="KW-0863">Zinc-finger</keyword>
<dbReference type="EMBL" id="CAJNRE010015556">
    <property type="protein sequence ID" value="CAF2138264.1"/>
    <property type="molecule type" value="Genomic_DNA"/>
</dbReference>
<evidence type="ECO:0000313" key="5">
    <source>
        <dbReference type="EMBL" id="CAF2138264.1"/>
    </source>
</evidence>
<evidence type="ECO:0000259" key="4">
    <source>
        <dbReference type="Pfam" id="PF04500"/>
    </source>
</evidence>
<sequence>MAKATASTTDVNQAKSLAISFINSNKGKPLLLADEYVFKLNKNTTTTKYWICTLNGCSAKVHTDLNSQFIKIVGDHNHFPEKEQLEIREFREKVKQRAIHETTPIPPLHSRFNRRVQVNHPNIWSFIKFLQGEENRFHHIYIQFTAGLGARPKQAETIAIQRRIDTLDKRYYDGAMNAMEYLGGLSFTLTPRVPNNHNANGPLTVAEAKRLKCLKIVGIIVAVEKTVSDDSSPEDDDDEIKRLIRIGYHGPVQPNEVEITLRNLPVDPFVGVSMVRDLDSEIFEREVHAVDEWLSKTVYAFHIMRDHYLHNIEILGGLWGVALNRLSFSDRLIMANALLPSDNENDVRKFYKTYAGAGDQTFLKDHIFSLARHNSLAHDSFTCFWSRYVYRMDTRPFPTQRQHPSCFVGCPKPCCTPELKQSRDYSSYTKCPSMCRPKEHDDWLFC</sequence>
<evidence type="ECO:0000256" key="1">
    <source>
        <dbReference type="ARBA" id="ARBA00022723"/>
    </source>
</evidence>
<dbReference type="InterPro" id="IPR007588">
    <property type="entry name" value="Znf_FLYWCH"/>
</dbReference>
<proteinExistence type="predicted"/>
<dbReference type="Proteomes" id="UP000663824">
    <property type="component" value="Unassembled WGS sequence"/>
</dbReference>
<feature type="domain" description="FLYWCH-type" evidence="4">
    <location>
        <begin position="21"/>
        <end position="78"/>
    </location>
</feature>
<keyword evidence="3" id="KW-0862">Zinc</keyword>
<keyword evidence="1" id="KW-0479">Metal-binding</keyword>
<dbReference type="Pfam" id="PF04500">
    <property type="entry name" value="FLYWCH"/>
    <property type="match status" value="1"/>
</dbReference>
<comment type="caution">
    <text evidence="5">The sequence shown here is derived from an EMBL/GenBank/DDBJ whole genome shotgun (WGS) entry which is preliminary data.</text>
</comment>
<protein>
    <recommendedName>
        <fullName evidence="4">FLYWCH-type domain-containing protein</fullName>
    </recommendedName>
</protein>
<reference evidence="5" key="1">
    <citation type="submission" date="2021-02" db="EMBL/GenBank/DDBJ databases">
        <authorList>
            <person name="Nowell W R."/>
        </authorList>
    </citation>
    <scope>NUCLEOTIDE SEQUENCE</scope>
</reference>
<evidence type="ECO:0000313" key="6">
    <source>
        <dbReference type="Proteomes" id="UP000663824"/>
    </source>
</evidence>
<gene>
    <name evidence="5" type="ORF">MBJ925_LOCUS28996</name>
</gene>
<dbReference type="AlphaFoldDB" id="A0A816WT39"/>